<dbReference type="Pfam" id="PF11070">
    <property type="entry name" value="DUF2871"/>
    <property type="match status" value="1"/>
</dbReference>
<keyword evidence="1" id="KW-1133">Transmembrane helix</keyword>
<dbReference type="Gene3D" id="1.20.210.10">
    <property type="entry name" value="Cytochrome c oxidase-like, subunit I domain"/>
    <property type="match status" value="1"/>
</dbReference>
<feature type="transmembrane region" description="Helical" evidence="1">
    <location>
        <begin position="5"/>
        <end position="22"/>
    </location>
</feature>
<evidence type="ECO:0000313" key="2">
    <source>
        <dbReference type="EMBL" id="MDM8195786.1"/>
    </source>
</evidence>
<reference evidence="3" key="1">
    <citation type="submission" date="2023-06" db="EMBL/GenBank/DDBJ databases">
        <title>Identification and characterization of horizontal gene transfer across gut microbiota members of farm animals based on homology search.</title>
        <authorList>
            <person name="Zeman M."/>
            <person name="Kubasova T."/>
            <person name="Jahodarova E."/>
            <person name="Nykrynova M."/>
            <person name="Rychlik I."/>
        </authorList>
    </citation>
    <scope>NUCLEOTIDE SEQUENCE [LARGE SCALE GENOMIC DNA]</scope>
    <source>
        <strain evidence="3">ET341</strain>
    </source>
</reference>
<protein>
    <submittedName>
        <fullName evidence="2">DUF2871 domain-containing protein</fullName>
    </submittedName>
</protein>
<name>A0ABT7UI09_9FIRM</name>
<accession>A0ABT7UI09</accession>
<keyword evidence="1" id="KW-0812">Transmembrane</keyword>
<dbReference type="RefSeq" id="WP_087304980.1">
    <property type="nucleotide sequence ID" value="NZ_JAUDCK010000015.1"/>
</dbReference>
<evidence type="ECO:0000256" key="1">
    <source>
        <dbReference type="SAM" id="Phobius"/>
    </source>
</evidence>
<proteinExistence type="predicted"/>
<gene>
    <name evidence="2" type="ORF">QUV98_05585</name>
</gene>
<sequence length="140" mass="15870">MKKLINVSMIYMIAALVAGVFYRELTKFNQFTGKTTLSVTHTHLFILGVFVFLLLALFIKNDKDILESSLFKKFFILYNIALPFFIIMLMTRGVVQVLNIQLSTAMNAMISGIAGISHILLALSFVLFFIILRKKSIQAE</sequence>
<keyword evidence="3" id="KW-1185">Reference proteome</keyword>
<dbReference type="Proteomes" id="UP001529275">
    <property type="component" value="Unassembled WGS sequence"/>
</dbReference>
<feature type="transmembrane region" description="Helical" evidence="1">
    <location>
        <begin position="110"/>
        <end position="132"/>
    </location>
</feature>
<feature type="transmembrane region" description="Helical" evidence="1">
    <location>
        <begin position="42"/>
        <end position="59"/>
    </location>
</feature>
<feature type="transmembrane region" description="Helical" evidence="1">
    <location>
        <begin position="71"/>
        <end position="90"/>
    </location>
</feature>
<dbReference type="InterPro" id="IPR036927">
    <property type="entry name" value="Cyt_c_oxase-like_su1_sf"/>
</dbReference>
<organism evidence="2 3">
    <name type="scientific">Massilimicrobiota timonensis</name>
    <dbReference type="NCBI Taxonomy" id="1776392"/>
    <lineage>
        <taxon>Bacteria</taxon>
        <taxon>Bacillati</taxon>
        <taxon>Bacillota</taxon>
        <taxon>Erysipelotrichia</taxon>
        <taxon>Erysipelotrichales</taxon>
        <taxon>Erysipelotrichaceae</taxon>
        <taxon>Massilimicrobiota</taxon>
    </lineage>
</organism>
<evidence type="ECO:0000313" key="3">
    <source>
        <dbReference type="Proteomes" id="UP001529275"/>
    </source>
</evidence>
<comment type="caution">
    <text evidence="2">The sequence shown here is derived from an EMBL/GenBank/DDBJ whole genome shotgun (WGS) entry which is preliminary data.</text>
</comment>
<keyword evidence="1" id="KW-0472">Membrane</keyword>
<dbReference type="EMBL" id="JAUDCK010000015">
    <property type="protein sequence ID" value="MDM8195786.1"/>
    <property type="molecule type" value="Genomic_DNA"/>
</dbReference>
<dbReference type="InterPro" id="IPR021299">
    <property type="entry name" value="DUF2871"/>
</dbReference>